<dbReference type="Proteomes" id="UP000032735">
    <property type="component" value="Chromosome"/>
</dbReference>
<name>A0A068R831_9GAMM</name>
<keyword evidence="2" id="KW-1185">Reference proteome</keyword>
<evidence type="ECO:0000313" key="2">
    <source>
        <dbReference type="Proteomes" id="UP000032735"/>
    </source>
</evidence>
<accession>A0A068R831</accession>
<dbReference type="EMBL" id="FO704551">
    <property type="protein sequence ID" value="CDG22240.1"/>
    <property type="molecule type" value="Genomic_DNA"/>
</dbReference>
<dbReference type="OrthoDB" id="416758at2"/>
<protein>
    <submittedName>
        <fullName evidence="1">Uncharacterized protein</fullName>
    </submittedName>
</protein>
<dbReference type="HOGENOM" id="CLU_1271877_0_0_6"/>
<dbReference type="KEGG" id="xpo:XPG1_2588"/>
<dbReference type="RefSeq" id="WP_045959226.1">
    <property type="nucleotide sequence ID" value="NZ_FO704551.1"/>
</dbReference>
<sequence>MPETFTCLLKQDIVELTDLTTSETSLVTYREFDALIPRRQRPKLSTATRLAGGLWQYYDLNNRLENLDANPRNTPLLILNRYANWDYVMEIMSSDMNVTLEGVNSYVATAWFPAGLQGYLTIEQDNKAEALTLATSNICIQAAAIDSLFQQNLQGRRAGAVVVGTFECIPKRIGTHRIIDGKSAAFGAFSLISSKDNEADISATLSIHKELYHHVSH</sequence>
<reference evidence="1 2" key="1">
    <citation type="submission" date="2013-07" db="EMBL/GenBank/DDBJ databases">
        <authorList>
            <person name="Genoscope - CEA"/>
        </authorList>
    </citation>
    <scope>NUCLEOTIDE SEQUENCE [LARGE SCALE GENOMIC DNA]</scope>
    <source>
        <strain evidence="1 2">G6</strain>
    </source>
</reference>
<dbReference type="STRING" id="1354304.XPG1_2588"/>
<evidence type="ECO:0000313" key="1">
    <source>
        <dbReference type="EMBL" id="CDG22240.1"/>
    </source>
</evidence>
<gene>
    <name evidence="1" type="ORF">XPG1_2588</name>
</gene>
<dbReference type="AlphaFoldDB" id="A0A068R831"/>
<organism evidence="1 2">
    <name type="scientific">Xenorhabdus poinarii G6</name>
    <dbReference type="NCBI Taxonomy" id="1354304"/>
    <lineage>
        <taxon>Bacteria</taxon>
        <taxon>Pseudomonadati</taxon>
        <taxon>Pseudomonadota</taxon>
        <taxon>Gammaproteobacteria</taxon>
        <taxon>Enterobacterales</taxon>
        <taxon>Morganellaceae</taxon>
        <taxon>Xenorhabdus</taxon>
    </lineage>
</organism>
<proteinExistence type="predicted"/>